<comment type="caution">
    <text evidence="2">The sequence shown here is derived from an EMBL/GenBank/DDBJ whole genome shotgun (WGS) entry which is preliminary data.</text>
</comment>
<dbReference type="Pfam" id="PF00563">
    <property type="entry name" value="EAL"/>
    <property type="match status" value="1"/>
</dbReference>
<dbReference type="PROSITE" id="PS50883">
    <property type="entry name" value="EAL"/>
    <property type="match status" value="1"/>
</dbReference>
<dbReference type="InterPro" id="IPR050706">
    <property type="entry name" value="Cyclic-di-GMP_PDE-like"/>
</dbReference>
<dbReference type="InterPro" id="IPR000160">
    <property type="entry name" value="GGDEF_dom"/>
</dbReference>
<feature type="domain" description="EAL" evidence="1">
    <location>
        <begin position="182"/>
        <end position="435"/>
    </location>
</feature>
<dbReference type="AlphaFoldDB" id="C0D073"/>
<dbReference type="InterPro" id="IPR029787">
    <property type="entry name" value="Nucleotide_cyclase"/>
</dbReference>
<dbReference type="EMBL" id="ACCJ01000157">
    <property type="protein sequence ID" value="EEG55269.1"/>
    <property type="molecule type" value="Genomic_DNA"/>
</dbReference>
<dbReference type="SUPFAM" id="SSF55073">
    <property type="entry name" value="Nucleotide cyclase"/>
    <property type="match status" value="1"/>
</dbReference>
<dbReference type="GO" id="GO:0071111">
    <property type="term" value="F:cyclic-guanylate-specific phosphodiesterase activity"/>
    <property type="evidence" value="ECO:0007669"/>
    <property type="project" value="InterPro"/>
</dbReference>
<gene>
    <name evidence="2" type="ORF">CLOSTASPAR_02655</name>
</gene>
<dbReference type="SMART" id="SM00052">
    <property type="entry name" value="EAL"/>
    <property type="match status" value="1"/>
</dbReference>
<evidence type="ECO:0000313" key="3">
    <source>
        <dbReference type="Proteomes" id="UP000004756"/>
    </source>
</evidence>
<dbReference type="Gene3D" id="3.20.20.450">
    <property type="entry name" value="EAL domain"/>
    <property type="match status" value="1"/>
</dbReference>
<organism evidence="2 3">
    <name type="scientific">[Clostridium] asparagiforme DSM 15981</name>
    <dbReference type="NCBI Taxonomy" id="518636"/>
    <lineage>
        <taxon>Bacteria</taxon>
        <taxon>Bacillati</taxon>
        <taxon>Bacillota</taxon>
        <taxon>Clostridia</taxon>
        <taxon>Lachnospirales</taxon>
        <taxon>Lachnospiraceae</taxon>
        <taxon>Enterocloster</taxon>
    </lineage>
</organism>
<protein>
    <submittedName>
        <fullName evidence="2">Cyclic diguanylate phosphodiesterase (EAL) domain protein</fullName>
    </submittedName>
</protein>
<dbReference type="Proteomes" id="UP000004756">
    <property type="component" value="Unassembled WGS sequence"/>
</dbReference>
<evidence type="ECO:0000259" key="1">
    <source>
        <dbReference type="PROSITE" id="PS50883"/>
    </source>
</evidence>
<reference evidence="2 3" key="1">
    <citation type="submission" date="2009-02" db="EMBL/GenBank/DDBJ databases">
        <title>Draft genome sequence of Clostridium asparagiforme (DSM 15981).</title>
        <authorList>
            <person name="Sudarsanam P."/>
            <person name="Ley R."/>
            <person name="Guruge J."/>
            <person name="Turnbaugh P.J."/>
            <person name="Mahowald M."/>
            <person name="Liep D."/>
            <person name="Gordon J."/>
        </authorList>
    </citation>
    <scope>NUCLEOTIDE SEQUENCE [LARGE SCALE GENOMIC DNA]</scope>
    <source>
        <strain evidence="2 3">DSM 15981</strain>
    </source>
</reference>
<dbReference type="InterPro" id="IPR035919">
    <property type="entry name" value="EAL_sf"/>
</dbReference>
<dbReference type="CDD" id="cd01948">
    <property type="entry name" value="EAL"/>
    <property type="match status" value="1"/>
</dbReference>
<sequence>MLKWNCFIILENRGKAMSGRNDEQWMKERYEEVCRKNPEEYALISLKIKRFRIFNRLFGREAGDWLAGQVYEAIRTWLGEDEYVAHIRLGYFNLLVHMPEDYDEIFQCVIKLNAQIRDWPYGEAYGKVYSGMGVYRLTNQPEDFFTAQYNADICRVESPESVLRNSHFEVYGKTHHDTNLGSYNMEQNIRPAMDHEDIKLYLQPKVDLKTGEVTQAEALVRWIDPQKGMIPVAEFLPELEKNGLIGDLDLYLFERVCKHIRRWLEVYGKKIRISVNLSSDMFNYRYFFKYYEEVYEKFPCPKDCIEFELLESIVLNQVDQVQKVVEQLRRFGFSCSLDDFGSGYSSFSVLTNTQLEALKIDRSLFRNENDPRERVLIRHILESAKELKLKTVAEGVETRGYVEYLKSLGCDYVQGYVFYRPMPVEEFEERFLKNGERARV</sequence>
<accession>C0D073</accession>
<keyword evidence="3" id="KW-1185">Reference proteome</keyword>
<dbReference type="PANTHER" id="PTHR33121">
    <property type="entry name" value="CYCLIC DI-GMP PHOSPHODIESTERASE PDEF"/>
    <property type="match status" value="1"/>
</dbReference>
<dbReference type="SUPFAM" id="SSF141868">
    <property type="entry name" value="EAL domain-like"/>
    <property type="match status" value="1"/>
</dbReference>
<dbReference type="Gene3D" id="3.30.70.270">
    <property type="match status" value="1"/>
</dbReference>
<dbReference type="Pfam" id="PF00990">
    <property type="entry name" value="GGDEF"/>
    <property type="match status" value="1"/>
</dbReference>
<dbReference type="HOGENOM" id="CLU_000445_70_50_9"/>
<dbReference type="InterPro" id="IPR001633">
    <property type="entry name" value="EAL_dom"/>
</dbReference>
<dbReference type="InterPro" id="IPR043128">
    <property type="entry name" value="Rev_trsase/Diguanyl_cyclase"/>
</dbReference>
<name>C0D073_9FIRM</name>
<proteinExistence type="predicted"/>
<dbReference type="PANTHER" id="PTHR33121:SF70">
    <property type="entry name" value="SIGNALING PROTEIN YKOW"/>
    <property type="match status" value="1"/>
</dbReference>
<evidence type="ECO:0000313" key="2">
    <source>
        <dbReference type="EMBL" id="EEG55269.1"/>
    </source>
</evidence>